<keyword evidence="3" id="KW-1185">Reference proteome</keyword>
<accession>A0A1B0BQN4</accession>
<feature type="region of interest" description="Disordered" evidence="1">
    <location>
        <begin position="110"/>
        <end position="129"/>
    </location>
</feature>
<dbReference type="EMBL" id="JXJN01018703">
    <property type="status" value="NOT_ANNOTATED_CDS"/>
    <property type="molecule type" value="Genomic_DNA"/>
</dbReference>
<dbReference type="Proteomes" id="UP000092460">
    <property type="component" value="Unassembled WGS sequence"/>
</dbReference>
<dbReference type="STRING" id="67801.A0A1B0BQN4"/>
<name>A0A1B0BQN4_9MUSC</name>
<dbReference type="VEuPathDB" id="VectorBase:GPPI037567"/>
<dbReference type="AlphaFoldDB" id="A0A1B0BQN4"/>
<organism evidence="2 3">
    <name type="scientific">Glossina palpalis gambiensis</name>
    <dbReference type="NCBI Taxonomy" id="67801"/>
    <lineage>
        <taxon>Eukaryota</taxon>
        <taxon>Metazoa</taxon>
        <taxon>Ecdysozoa</taxon>
        <taxon>Arthropoda</taxon>
        <taxon>Hexapoda</taxon>
        <taxon>Insecta</taxon>
        <taxon>Pterygota</taxon>
        <taxon>Neoptera</taxon>
        <taxon>Endopterygota</taxon>
        <taxon>Diptera</taxon>
        <taxon>Brachycera</taxon>
        <taxon>Muscomorpha</taxon>
        <taxon>Hippoboscoidea</taxon>
        <taxon>Glossinidae</taxon>
        <taxon>Glossina</taxon>
    </lineage>
</organism>
<protein>
    <submittedName>
        <fullName evidence="2">Uncharacterized protein</fullName>
    </submittedName>
</protein>
<sequence length="159" mass="18196">MPKFKKQAYTSTHRFSKCDTSVSEKIKTDIFSKICGHCVELFFLERNPLRGVVLKEIMFACLPTDDIPLLALDDESKQAILKSQNTWQHVNIGHSTLNAPMMIRKNRLSLNQTKKEQTPSNKPEGLYTPKKARKHFLALSRKPSKEITPTSRDCSTFQT</sequence>
<proteinExistence type="predicted"/>
<evidence type="ECO:0000256" key="1">
    <source>
        <dbReference type="SAM" id="MobiDB-lite"/>
    </source>
</evidence>
<reference evidence="3" key="1">
    <citation type="submission" date="2015-01" db="EMBL/GenBank/DDBJ databases">
        <authorList>
            <person name="Aksoy S."/>
            <person name="Warren W."/>
            <person name="Wilson R.K."/>
        </authorList>
    </citation>
    <scope>NUCLEOTIDE SEQUENCE [LARGE SCALE GENOMIC DNA]</scope>
    <source>
        <strain evidence="3">IAEA</strain>
    </source>
</reference>
<evidence type="ECO:0000313" key="3">
    <source>
        <dbReference type="Proteomes" id="UP000092460"/>
    </source>
</evidence>
<dbReference type="EnsemblMetazoa" id="GPPI037567-RA">
    <property type="protein sequence ID" value="GPPI037567-PA"/>
    <property type="gene ID" value="GPPI037567"/>
</dbReference>
<evidence type="ECO:0000313" key="2">
    <source>
        <dbReference type="EnsemblMetazoa" id="GPPI037567-PA"/>
    </source>
</evidence>
<reference evidence="2" key="2">
    <citation type="submission" date="2020-05" db="UniProtKB">
        <authorList>
            <consortium name="EnsemblMetazoa"/>
        </authorList>
    </citation>
    <scope>IDENTIFICATION</scope>
    <source>
        <strain evidence="2">IAEA</strain>
    </source>
</reference>